<sequence length="296" mass="34167">MTEKEALLIEIVENNIRADFSNYEFYVAIGKLKLLHEQDYPDAGPGKYDRSSFKNKKHNEEDQETKYETHFVFGSKLKFESFTSRYSLILGLDVRSIQYKASIAEAILNGTFTQKTVSLLKQGEISQNVLLKIIKKQKYLKQQDLNKKEVALEEKVIKKEIIPQKEEGPFIDSSGTKNQNLKVKPRLEQGKQVKDLTGSTYIGTNKRLKDKINKKKESENDLVKKIETLKNITEDNKDLGELKKDVSDLYNGIKKTFIHACPLCSKDLLVSFTDDKRELLDMRPLDIKNSVDYYEI</sequence>
<evidence type="ECO:0000313" key="2">
    <source>
        <dbReference type="EMBL" id="KKM55336.1"/>
    </source>
</evidence>
<dbReference type="EMBL" id="LAZR01011888">
    <property type="protein sequence ID" value="KKM55336.1"/>
    <property type="molecule type" value="Genomic_DNA"/>
</dbReference>
<protein>
    <submittedName>
        <fullName evidence="2">Uncharacterized protein</fullName>
    </submittedName>
</protein>
<organism evidence="2">
    <name type="scientific">marine sediment metagenome</name>
    <dbReference type="NCBI Taxonomy" id="412755"/>
    <lineage>
        <taxon>unclassified sequences</taxon>
        <taxon>metagenomes</taxon>
        <taxon>ecological metagenomes</taxon>
    </lineage>
</organism>
<keyword evidence="1" id="KW-0175">Coiled coil</keyword>
<reference evidence="2" key="1">
    <citation type="journal article" date="2015" name="Nature">
        <title>Complex archaea that bridge the gap between prokaryotes and eukaryotes.</title>
        <authorList>
            <person name="Spang A."/>
            <person name="Saw J.H."/>
            <person name="Jorgensen S.L."/>
            <person name="Zaremba-Niedzwiedzka K."/>
            <person name="Martijn J."/>
            <person name="Lind A.E."/>
            <person name="van Eijk R."/>
            <person name="Schleper C."/>
            <person name="Guy L."/>
            <person name="Ettema T.J."/>
        </authorList>
    </citation>
    <scope>NUCLEOTIDE SEQUENCE</scope>
</reference>
<accession>A0A0F9JAV1</accession>
<dbReference type="AlphaFoldDB" id="A0A0F9JAV1"/>
<evidence type="ECO:0000256" key="1">
    <source>
        <dbReference type="SAM" id="Coils"/>
    </source>
</evidence>
<proteinExistence type="predicted"/>
<gene>
    <name evidence="2" type="ORF">LCGC14_1552750</name>
</gene>
<name>A0A0F9JAV1_9ZZZZ</name>
<comment type="caution">
    <text evidence="2">The sequence shown here is derived from an EMBL/GenBank/DDBJ whole genome shotgun (WGS) entry which is preliminary data.</text>
</comment>
<feature type="coiled-coil region" evidence="1">
    <location>
        <begin position="205"/>
        <end position="235"/>
    </location>
</feature>